<dbReference type="SUPFAM" id="SSF56176">
    <property type="entry name" value="FAD-binding/transporter-associated domain-like"/>
    <property type="match status" value="1"/>
</dbReference>
<dbReference type="EMBL" id="MVGC01000039">
    <property type="protein sequence ID" value="RJE25747.1"/>
    <property type="molecule type" value="Genomic_DNA"/>
</dbReference>
<dbReference type="Proteomes" id="UP000266188">
    <property type="component" value="Unassembled WGS sequence"/>
</dbReference>
<dbReference type="PANTHER" id="PTHR42973:SF13">
    <property type="entry name" value="FAD-BINDING PCMH-TYPE DOMAIN-CONTAINING PROTEIN"/>
    <property type="match status" value="1"/>
</dbReference>
<evidence type="ECO:0000256" key="2">
    <source>
        <dbReference type="ARBA" id="ARBA00022630"/>
    </source>
</evidence>
<keyword evidence="4" id="KW-0560">Oxidoreductase</keyword>
<evidence type="ECO:0000313" key="8">
    <source>
        <dbReference type="Proteomes" id="UP000266188"/>
    </source>
</evidence>
<dbReference type="InterPro" id="IPR016169">
    <property type="entry name" value="FAD-bd_PCMH_sub2"/>
</dbReference>
<dbReference type="InterPro" id="IPR050416">
    <property type="entry name" value="FAD-linked_Oxidoreductase"/>
</dbReference>
<dbReference type="GO" id="GO:0071949">
    <property type="term" value="F:FAD binding"/>
    <property type="evidence" value="ECO:0007669"/>
    <property type="project" value="InterPro"/>
</dbReference>
<dbReference type="GO" id="GO:0016491">
    <property type="term" value="F:oxidoreductase activity"/>
    <property type="evidence" value="ECO:0007669"/>
    <property type="project" value="UniProtKB-KW"/>
</dbReference>
<feature type="chain" id="PRO_5017283645" evidence="5">
    <location>
        <begin position="19"/>
        <end position="495"/>
    </location>
</feature>
<evidence type="ECO:0000259" key="6">
    <source>
        <dbReference type="PROSITE" id="PS51387"/>
    </source>
</evidence>
<keyword evidence="5" id="KW-0732">Signal</keyword>
<evidence type="ECO:0000313" key="7">
    <source>
        <dbReference type="EMBL" id="RJE25747.1"/>
    </source>
</evidence>
<comment type="caution">
    <text evidence="7">The sequence shown here is derived from an EMBL/GenBank/DDBJ whole genome shotgun (WGS) entry which is preliminary data.</text>
</comment>
<dbReference type="OrthoDB" id="2151789at2759"/>
<dbReference type="Pfam" id="PF01565">
    <property type="entry name" value="FAD_binding_4"/>
    <property type="match status" value="1"/>
</dbReference>
<keyword evidence="2" id="KW-0285">Flavoprotein</keyword>
<accession>A0A3A2ZWH4</accession>
<proteinExistence type="inferred from homology"/>
<dbReference type="InterPro" id="IPR036318">
    <property type="entry name" value="FAD-bd_PCMH-like_sf"/>
</dbReference>
<keyword evidence="8" id="KW-1185">Reference proteome</keyword>
<gene>
    <name evidence="7" type="ORF">PHISCL_01935</name>
</gene>
<feature type="signal peptide" evidence="5">
    <location>
        <begin position="1"/>
        <end position="18"/>
    </location>
</feature>
<dbReference type="STRING" id="2070753.A0A3A2ZWH4"/>
<dbReference type="InterPro" id="IPR006094">
    <property type="entry name" value="Oxid_FAD_bind_N"/>
</dbReference>
<reference evidence="8" key="1">
    <citation type="submission" date="2017-02" db="EMBL/GenBank/DDBJ databases">
        <authorList>
            <person name="Tafer H."/>
            <person name="Lopandic K."/>
        </authorList>
    </citation>
    <scope>NUCLEOTIDE SEQUENCE [LARGE SCALE GENOMIC DNA]</scope>
    <source>
        <strain evidence="8">CBS 366.77</strain>
    </source>
</reference>
<comment type="similarity">
    <text evidence="1">Belongs to the oxygen-dependent FAD-linked oxidoreductase family.</text>
</comment>
<keyword evidence="3" id="KW-0274">FAD</keyword>
<dbReference type="Gene3D" id="3.30.465.10">
    <property type="match status" value="1"/>
</dbReference>
<dbReference type="Gene3D" id="3.40.462.20">
    <property type="match status" value="1"/>
</dbReference>
<feature type="domain" description="FAD-binding PCMH-type" evidence="6">
    <location>
        <begin position="62"/>
        <end position="233"/>
    </location>
</feature>
<sequence>MKSAFVVFSACLPAIAIASNGSNQKTPKPDCVRACSRLSNNFGPDTHSPGNGNLTVWDAKQQEVQSACRVLPTSTEDVSGMLSIILEESCNFAVKSGGHAQHRDDSVSVGGVTIDLTRMRATEISPDRRTVRLGTGHKLHSLYSDLEKHGLTALGGRAADVGIGGYTLGGGLSHLSPIYGLAMDNVFEYELVLPNTTVVTVNEITQPELYFALRGGINNFGIVTHITVRAVPQRQYYSGARTYTADKRDLIINQAYKLTTDWKNDTAMSFYYSLGYNQTTDEFDISFTQEYSQPIMNPVPFEELNQIPFESDTNRIDWPSKFSEEVNLADPSGSRNHFSTVTYYPSPDLDRKIQDIMKDEIQSVKMVPGFTPRIVLQPVYEASIRAQKERGGSASGIDADGPLTVVLLLTKWENAEDDDTMNAYIDRWIEKATTATKDAGKYYPWRYINYASKRQDPFSGYGEQNVQRLRDIQRRVDPQGLFTSSGLCRGFFKLN</sequence>
<name>A0A3A2ZWH4_9EURO</name>
<dbReference type="PROSITE" id="PS51387">
    <property type="entry name" value="FAD_PCMH"/>
    <property type="match status" value="1"/>
</dbReference>
<protein>
    <submittedName>
        <fullName evidence="7">FAD binding domain protein</fullName>
    </submittedName>
</protein>
<evidence type="ECO:0000256" key="4">
    <source>
        <dbReference type="ARBA" id="ARBA00023002"/>
    </source>
</evidence>
<dbReference type="AlphaFoldDB" id="A0A3A2ZWH4"/>
<evidence type="ECO:0000256" key="1">
    <source>
        <dbReference type="ARBA" id="ARBA00005466"/>
    </source>
</evidence>
<evidence type="ECO:0000256" key="5">
    <source>
        <dbReference type="SAM" id="SignalP"/>
    </source>
</evidence>
<organism evidence="7 8">
    <name type="scientific">Aspergillus sclerotialis</name>
    <dbReference type="NCBI Taxonomy" id="2070753"/>
    <lineage>
        <taxon>Eukaryota</taxon>
        <taxon>Fungi</taxon>
        <taxon>Dikarya</taxon>
        <taxon>Ascomycota</taxon>
        <taxon>Pezizomycotina</taxon>
        <taxon>Eurotiomycetes</taxon>
        <taxon>Eurotiomycetidae</taxon>
        <taxon>Eurotiales</taxon>
        <taxon>Aspergillaceae</taxon>
        <taxon>Aspergillus</taxon>
        <taxon>Aspergillus subgen. Polypaecilum</taxon>
    </lineage>
</organism>
<dbReference type="InterPro" id="IPR016166">
    <property type="entry name" value="FAD-bd_PCMH"/>
</dbReference>
<dbReference type="PANTHER" id="PTHR42973">
    <property type="entry name" value="BINDING OXIDOREDUCTASE, PUTATIVE (AFU_ORTHOLOGUE AFUA_1G17690)-RELATED"/>
    <property type="match status" value="1"/>
</dbReference>
<evidence type="ECO:0000256" key="3">
    <source>
        <dbReference type="ARBA" id="ARBA00022827"/>
    </source>
</evidence>